<evidence type="ECO:0000313" key="1">
    <source>
        <dbReference type="EMBL" id="ADJ15443.1"/>
    </source>
</evidence>
<accession>D8J451</accession>
<proteinExistence type="predicted"/>
<dbReference type="AlphaFoldDB" id="D8J451"/>
<dbReference type="HOGENOM" id="CLU_3020844_0_0_2"/>
<gene>
    <name evidence="1" type="ordered locus">HacjB3_10300</name>
    <name evidence="2" type="ORF">C497_12367</name>
</gene>
<dbReference type="EMBL" id="CP002062">
    <property type="protein sequence ID" value="ADJ15443.1"/>
    <property type="molecule type" value="Genomic_DNA"/>
</dbReference>
<evidence type="ECO:0000313" key="3">
    <source>
        <dbReference type="Proteomes" id="UP000000390"/>
    </source>
</evidence>
<dbReference type="PATRIC" id="fig|795797.18.peg.2055"/>
<evidence type="ECO:0000313" key="4">
    <source>
        <dbReference type="Proteomes" id="UP000011645"/>
    </source>
</evidence>
<reference evidence="2 4" key="2">
    <citation type="journal article" date="2014" name="PLoS Genet.">
        <title>Phylogenetically driven sequencing of extremely halophilic archaea reveals strategies for static and dynamic osmo-response.</title>
        <authorList>
            <person name="Becker E.A."/>
            <person name="Seitzer P.M."/>
            <person name="Tritt A."/>
            <person name="Larsen D."/>
            <person name="Krusor M."/>
            <person name="Yao A.I."/>
            <person name="Wu D."/>
            <person name="Madern D."/>
            <person name="Eisen J.A."/>
            <person name="Darling A.E."/>
            <person name="Facciotti M.T."/>
        </authorList>
    </citation>
    <scope>NUCLEOTIDE SEQUENCE [LARGE SCALE GENOMIC DNA]</scope>
    <source>
        <strain evidence="2">B3</strain>
        <strain evidence="4">DSM 18796 / CECT 7217 / JCM 14584 / KCTC 4019 / B3</strain>
    </source>
</reference>
<dbReference type="GeneID" id="54763656"/>
<protein>
    <submittedName>
        <fullName evidence="1">Uncharacterized protein</fullName>
    </submittedName>
</protein>
<organism evidence="1 3">
    <name type="scientific">Halalkalicoccus jeotgali (strain DSM 18796 / CECT 7217 / JCM 14584 / KCTC 4019 / B3)</name>
    <dbReference type="NCBI Taxonomy" id="795797"/>
    <lineage>
        <taxon>Archaea</taxon>
        <taxon>Methanobacteriati</taxon>
        <taxon>Methanobacteriota</taxon>
        <taxon>Stenosarchaea group</taxon>
        <taxon>Halobacteria</taxon>
        <taxon>Halobacteriales</taxon>
        <taxon>Halococcaceae</taxon>
        <taxon>Halalkalicoccus</taxon>
    </lineage>
</organism>
<dbReference type="Proteomes" id="UP000000390">
    <property type="component" value="Chromosome"/>
</dbReference>
<dbReference type="EMBL" id="AOHV01000030">
    <property type="protein sequence ID" value="ELY36148.1"/>
    <property type="molecule type" value="Genomic_DNA"/>
</dbReference>
<evidence type="ECO:0000313" key="2">
    <source>
        <dbReference type="EMBL" id="ELY36148.1"/>
    </source>
</evidence>
<dbReference type="Proteomes" id="UP000011645">
    <property type="component" value="Unassembled WGS sequence"/>
</dbReference>
<dbReference type="RefSeq" id="WP_008417041.1">
    <property type="nucleotide sequence ID" value="NC_014297.1"/>
</dbReference>
<dbReference type="KEGG" id="hje:HacjB3_10300"/>
<reference evidence="1 3" key="1">
    <citation type="journal article" date="2010" name="J. Bacteriol.">
        <title>Complete genome sequence of Halalkalicoccus jeotgali B3(T), an extremely halophilic archaeon.</title>
        <authorList>
            <person name="Roh S.W."/>
            <person name="Nam Y.D."/>
            <person name="Nam S.H."/>
            <person name="Choi S.H."/>
            <person name="Park H.S."/>
            <person name="Bae J.W."/>
        </authorList>
    </citation>
    <scope>NUCLEOTIDE SEQUENCE [LARGE SCALE GENOMIC DNA]</scope>
    <source>
        <strain evidence="1">B3</strain>
        <strain evidence="3">DSM 18796 / CECT 7217 / JCM 14584 / KCTC 4019 / B3</strain>
    </source>
</reference>
<sequence length="55" mass="5835">MDHRVVKLLLAMGIGVIVLAASTDRTGRERGCVLRYVSTQRIAAGGAIALIGVVW</sequence>
<dbReference type="STRING" id="795797.HacjB3_10300"/>
<name>D8J451_HALJB</name>
<keyword evidence="4" id="KW-1185">Reference proteome</keyword>